<feature type="non-terminal residue" evidence="1">
    <location>
        <position position="143"/>
    </location>
</feature>
<reference evidence="1 2" key="1">
    <citation type="submission" date="2015-01" db="EMBL/GenBank/DDBJ databases">
        <title>Characterization of Swiss Staphylococcus aureus strains involved in food poisoning.</title>
        <authorList>
            <person name="Crovadore J."/>
            <person name="Chablais R."/>
            <person name="Tonacini J."/>
            <person name="Schnyder B."/>
            <person name="Lefort F."/>
        </authorList>
    </citation>
    <scope>NUCLEOTIDE SEQUENCE [LARGE SCALE GENOMIC DNA]</scope>
    <source>
        <strain evidence="1 2">SA-120</strain>
    </source>
</reference>
<comment type="caution">
    <text evidence="1">The sequence shown here is derived from an EMBL/GenBank/DDBJ whole genome shotgun (WGS) entry which is preliminary data.</text>
</comment>
<gene>
    <name evidence="1" type="ORF">QU38_01365</name>
</gene>
<sequence>VVHRSIRHVAAEQPRDLRLELEHHLQRALRDFRLIGRVGGEELAALDDMIDARRHVMAIGAGAEEEGRRPRRQVLRRQPGHVAFDGKFAGMHRQAGDRAVEHRAGGHIGEEVVDRPGADDAEHRLAIGLGKGQVAHSTLLHPS</sequence>
<dbReference type="AlphaFoldDB" id="A0AA40MJJ9"/>
<name>A0AA40MJJ9_STAAU</name>
<dbReference type="EMBL" id="JXIG01000299">
    <property type="protein sequence ID" value="KIU01487.1"/>
    <property type="molecule type" value="Genomic_DNA"/>
</dbReference>
<organism evidence="1 2">
    <name type="scientific">Staphylococcus aureus</name>
    <dbReference type="NCBI Taxonomy" id="1280"/>
    <lineage>
        <taxon>Bacteria</taxon>
        <taxon>Bacillati</taxon>
        <taxon>Bacillota</taxon>
        <taxon>Bacilli</taxon>
        <taxon>Bacillales</taxon>
        <taxon>Staphylococcaceae</taxon>
        <taxon>Staphylococcus</taxon>
    </lineage>
</organism>
<evidence type="ECO:0000313" key="1">
    <source>
        <dbReference type="EMBL" id="KIU01487.1"/>
    </source>
</evidence>
<proteinExistence type="predicted"/>
<protein>
    <submittedName>
        <fullName evidence="1">Uncharacterized protein</fullName>
    </submittedName>
</protein>
<dbReference type="Proteomes" id="UP000032274">
    <property type="component" value="Unassembled WGS sequence"/>
</dbReference>
<accession>A0AA40MJJ9</accession>
<evidence type="ECO:0000313" key="2">
    <source>
        <dbReference type="Proteomes" id="UP000032274"/>
    </source>
</evidence>
<feature type="non-terminal residue" evidence="1">
    <location>
        <position position="1"/>
    </location>
</feature>